<keyword evidence="2" id="KW-1185">Reference proteome</keyword>
<comment type="caution">
    <text evidence="1">The sequence shown here is derived from an EMBL/GenBank/DDBJ whole genome shotgun (WGS) entry which is preliminary data.</text>
</comment>
<evidence type="ECO:0000313" key="2">
    <source>
        <dbReference type="Proteomes" id="UP000827976"/>
    </source>
</evidence>
<dbReference type="EMBL" id="CM037026">
    <property type="protein sequence ID" value="KAH7659159.1"/>
    <property type="molecule type" value="Genomic_DNA"/>
</dbReference>
<reference evidence="2" key="1">
    <citation type="journal article" date="2022" name="Nat. Commun.">
        <title>Chromosome evolution and the genetic basis of agronomically important traits in greater yam.</title>
        <authorList>
            <person name="Bredeson J.V."/>
            <person name="Lyons J.B."/>
            <person name="Oniyinde I.O."/>
            <person name="Okereke N.R."/>
            <person name="Kolade O."/>
            <person name="Nnabue I."/>
            <person name="Nwadili C.O."/>
            <person name="Hribova E."/>
            <person name="Parker M."/>
            <person name="Nwogha J."/>
            <person name="Shu S."/>
            <person name="Carlson J."/>
            <person name="Kariba R."/>
            <person name="Muthemba S."/>
            <person name="Knop K."/>
            <person name="Barton G.J."/>
            <person name="Sherwood A.V."/>
            <person name="Lopez-Montes A."/>
            <person name="Asiedu R."/>
            <person name="Jamnadass R."/>
            <person name="Muchugi A."/>
            <person name="Goodstein D."/>
            <person name="Egesi C.N."/>
            <person name="Featherston J."/>
            <person name="Asfaw A."/>
            <person name="Simpson G.G."/>
            <person name="Dolezel J."/>
            <person name="Hendre P.S."/>
            <person name="Van Deynze A."/>
            <person name="Kumar P.L."/>
            <person name="Obidiegwu J.E."/>
            <person name="Bhattacharjee R."/>
            <person name="Rokhsar D.S."/>
        </authorList>
    </citation>
    <scope>NUCLEOTIDE SEQUENCE [LARGE SCALE GENOMIC DNA]</scope>
    <source>
        <strain evidence="2">cv. TDa95/00328</strain>
    </source>
</reference>
<sequence>MQNSEPKDMRMQTEFSLLLVLVISVHSWFAQSETLFSQLSPFRGIGILPRPIPISRTEIKACWYPVQSVPGCANSIFESSHGNKIDLTSECCRAVQSIGDSCLNKILMKVFIIRALLPKIDDYCDSKFGLSPSS</sequence>
<proteinExistence type="predicted"/>
<protein>
    <submittedName>
        <fullName evidence="1">Bifunctional inhibitor/lipid-transfer protein/seed storage 2S albumin protein</fullName>
    </submittedName>
</protein>
<gene>
    <name evidence="1" type="ORF">IHE45_16G013600</name>
</gene>
<name>A0ACB7UFR3_DIOAL</name>
<accession>A0ACB7UFR3</accession>
<dbReference type="Proteomes" id="UP000827976">
    <property type="component" value="Chromosome 16"/>
</dbReference>
<evidence type="ECO:0000313" key="1">
    <source>
        <dbReference type="EMBL" id="KAH7659159.1"/>
    </source>
</evidence>
<organism evidence="1 2">
    <name type="scientific">Dioscorea alata</name>
    <name type="common">Purple yam</name>
    <dbReference type="NCBI Taxonomy" id="55571"/>
    <lineage>
        <taxon>Eukaryota</taxon>
        <taxon>Viridiplantae</taxon>
        <taxon>Streptophyta</taxon>
        <taxon>Embryophyta</taxon>
        <taxon>Tracheophyta</taxon>
        <taxon>Spermatophyta</taxon>
        <taxon>Magnoliopsida</taxon>
        <taxon>Liliopsida</taxon>
        <taxon>Dioscoreales</taxon>
        <taxon>Dioscoreaceae</taxon>
        <taxon>Dioscorea</taxon>
    </lineage>
</organism>